<dbReference type="AlphaFoldDB" id="X0UU59"/>
<organism evidence="2">
    <name type="scientific">marine sediment metagenome</name>
    <dbReference type="NCBI Taxonomy" id="412755"/>
    <lineage>
        <taxon>unclassified sequences</taxon>
        <taxon>metagenomes</taxon>
        <taxon>ecological metagenomes</taxon>
    </lineage>
</organism>
<protein>
    <recommendedName>
        <fullName evidence="1">Ice-binding protein C-terminal domain-containing protein</fullName>
    </recommendedName>
</protein>
<dbReference type="EMBL" id="BARS01016897">
    <property type="protein sequence ID" value="GAF91955.1"/>
    <property type="molecule type" value="Genomic_DNA"/>
</dbReference>
<accession>X0UU59</accession>
<feature type="non-terminal residue" evidence="2">
    <location>
        <position position="1"/>
    </location>
</feature>
<dbReference type="Pfam" id="PF07589">
    <property type="entry name" value="PEP-CTERM"/>
    <property type="match status" value="1"/>
</dbReference>
<dbReference type="NCBIfam" id="TIGR02595">
    <property type="entry name" value="PEP_CTERM"/>
    <property type="match status" value="1"/>
</dbReference>
<evidence type="ECO:0000313" key="2">
    <source>
        <dbReference type="EMBL" id="GAF91955.1"/>
    </source>
</evidence>
<proteinExistence type="predicted"/>
<evidence type="ECO:0000259" key="1">
    <source>
        <dbReference type="Pfam" id="PF07589"/>
    </source>
</evidence>
<comment type="caution">
    <text evidence="2">The sequence shown here is derived from an EMBL/GenBank/DDBJ whole genome shotgun (WGS) entry which is preliminary data.</text>
</comment>
<gene>
    <name evidence="2" type="ORF">S01H1_27714</name>
</gene>
<sequence>FGQVTLNITNGGAVTVGGNLSINSQSTLNILLAGVGDPLLDVGGNAALYGALNVDLADGFALNQGDLFTLIDLTDAGGTVTGTFTGLSEGESVGNFGGLDLLISYAGGDGNDVTLSAVPEPATLTLLAVGGIAILKRKRKSCGMRRRRK</sequence>
<dbReference type="InterPro" id="IPR013424">
    <property type="entry name" value="Ice-binding_C"/>
</dbReference>
<reference evidence="2" key="1">
    <citation type="journal article" date="2014" name="Front. Microbiol.">
        <title>High frequency of phylogenetically diverse reductive dehalogenase-homologous genes in deep subseafloor sedimentary metagenomes.</title>
        <authorList>
            <person name="Kawai M."/>
            <person name="Futagami T."/>
            <person name="Toyoda A."/>
            <person name="Takaki Y."/>
            <person name="Nishi S."/>
            <person name="Hori S."/>
            <person name="Arai W."/>
            <person name="Tsubouchi T."/>
            <person name="Morono Y."/>
            <person name="Uchiyama I."/>
            <person name="Ito T."/>
            <person name="Fujiyama A."/>
            <person name="Inagaki F."/>
            <person name="Takami H."/>
        </authorList>
    </citation>
    <scope>NUCLEOTIDE SEQUENCE</scope>
    <source>
        <strain evidence="2">Expedition CK06-06</strain>
    </source>
</reference>
<name>X0UU59_9ZZZZ</name>
<feature type="domain" description="Ice-binding protein C-terminal" evidence="1">
    <location>
        <begin position="117"/>
        <end position="140"/>
    </location>
</feature>